<dbReference type="EMBL" id="QZWG01000014">
    <property type="protein sequence ID" value="RZB69524.1"/>
    <property type="molecule type" value="Genomic_DNA"/>
</dbReference>
<sequence length="136" mass="15353">MGGCGRPQRGRRGGRQWRPFSGAFSVHGRSIAGGVKGGNSGSWMAVGFTFDVLENQVNLRRNGLGSKNWRPQSHAQKLIYVIEFQWNILQSHIQESHDFTELVSVSLDFTNFLGHWFCVEDTGKYHEALLAILLEY</sequence>
<accession>A0A445H761</accession>
<evidence type="ECO:0000313" key="2">
    <source>
        <dbReference type="EMBL" id="RZB69524.1"/>
    </source>
</evidence>
<keyword evidence="3" id="KW-1185">Reference proteome</keyword>
<comment type="caution">
    <text evidence="2">The sequence shown here is derived from an EMBL/GenBank/DDBJ whole genome shotgun (WGS) entry which is preliminary data.</text>
</comment>
<protein>
    <submittedName>
        <fullName evidence="2">Uncharacterized protein</fullName>
    </submittedName>
</protein>
<name>A0A445H761_GLYSO</name>
<evidence type="ECO:0000313" key="3">
    <source>
        <dbReference type="Proteomes" id="UP000289340"/>
    </source>
</evidence>
<gene>
    <name evidence="2" type="ORF">D0Y65_039042</name>
</gene>
<feature type="region of interest" description="Disordered" evidence="1">
    <location>
        <begin position="1"/>
        <end position="21"/>
    </location>
</feature>
<dbReference type="AlphaFoldDB" id="A0A445H761"/>
<organism evidence="2 3">
    <name type="scientific">Glycine soja</name>
    <name type="common">Wild soybean</name>
    <dbReference type="NCBI Taxonomy" id="3848"/>
    <lineage>
        <taxon>Eukaryota</taxon>
        <taxon>Viridiplantae</taxon>
        <taxon>Streptophyta</taxon>
        <taxon>Embryophyta</taxon>
        <taxon>Tracheophyta</taxon>
        <taxon>Spermatophyta</taxon>
        <taxon>Magnoliopsida</taxon>
        <taxon>eudicotyledons</taxon>
        <taxon>Gunneridae</taxon>
        <taxon>Pentapetalae</taxon>
        <taxon>rosids</taxon>
        <taxon>fabids</taxon>
        <taxon>Fabales</taxon>
        <taxon>Fabaceae</taxon>
        <taxon>Papilionoideae</taxon>
        <taxon>50 kb inversion clade</taxon>
        <taxon>NPAAA clade</taxon>
        <taxon>indigoferoid/millettioid clade</taxon>
        <taxon>Phaseoleae</taxon>
        <taxon>Glycine</taxon>
        <taxon>Glycine subgen. Soja</taxon>
    </lineage>
</organism>
<dbReference type="Proteomes" id="UP000289340">
    <property type="component" value="Chromosome 14"/>
</dbReference>
<proteinExistence type="predicted"/>
<reference evidence="2 3" key="1">
    <citation type="submission" date="2018-09" db="EMBL/GenBank/DDBJ databases">
        <title>A high-quality reference genome of wild soybean provides a powerful tool to mine soybean genomes.</title>
        <authorList>
            <person name="Xie M."/>
            <person name="Chung C.Y.L."/>
            <person name="Li M.-W."/>
            <person name="Wong F.-L."/>
            <person name="Chan T.-F."/>
            <person name="Lam H.-M."/>
        </authorList>
    </citation>
    <scope>NUCLEOTIDE SEQUENCE [LARGE SCALE GENOMIC DNA]</scope>
    <source>
        <strain evidence="3">cv. W05</strain>
        <tissue evidence="2">Hypocotyl of etiolated seedlings</tissue>
    </source>
</reference>
<evidence type="ECO:0000256" key="1">
    <source>
        <dbReference type="SAM" id="MobiDB-lite"/>
    </source>
</evidence>